<dbReference type="EMBL" id="JBIAXI010000063">
    <property type="protein sequence ID" value="MFF4779655.1"/>
    <property type="molecule type" value="Genomic_DNA"/>
</dbReference>
<organism evidence="2 3">
    <name type="scientific">Microtetraspora fusca</name>
    <dbReference type="NCBI Taxonomy" id="1997"/>
    <lineage>
        <taxon>Bacteria</taxon>
        <taxon>Bacillati</taxon>
        <taxon>Actinomycetota</taxon>
        <taxon>Actinomycetes</taxon>
        <taxon>Streptosporangiales</taxon>
        <taxon>Streptosporangiaceae</taxon>
        <taxon>Microtetraspora</taxon>
    </lineage>
</organism>
<proteinExistence type="predicted"/>
<dbReference type="Proteomes" id="UP001602119">
    <property type="component" value="Unassembled WGS sequence"/>
</dbReference>
<dbReference type="RefSeq" id="WP_387348450.1">
    <property type="nucleotide sequence ID" value="NZ_JBIAXI010000063.1"/>
</dbReference>
<feature type="region of interest" description="Disordered" evidence="1">
    <location>
        <begin position="37"/>
        <end position="64"/>
    </location>
</feature>
<comment type="caution">
    <text evidence="2">The sequence shown here is derived from an EMBL/GenBank/DDBJ whole genome shotgun (WGS) entry which is preliminary data.</text>
</comment>
<keyword evidence="3" id="KW-1185">Reference proteome</keyword>
<name>A0ABW6VKL8_MICFU</name>
<reference evidence="2 3" key="1">
    <citation type="submission" date="2024-10" db="EMBL/GenBank/DDBJ databases">
        <title>The Natural Products Discovery Center: Release of the First 8490 Sequenced Strains for Exploring Actinobacteria Biosynthetic Diversity.</title>
        <authorList>
            <person name="Kalkreuter E."/>
            <person name="Kautsar S.A."/>
            <person name="Yang D."/>
            <person name="Bader C.D."/>
            <person name="Teijaro C.N."/>
            <person name="Fluegel L."/>
            <person name="Davis C.M."/>
            <person name="Simpson J.R."/>
            <person name="Lauterbach L."/>
            <person name="Steele A.D."/>
            <person name="Gui C."/>
            <person name="Meng S."/>
            <person name="Li G."/>
            <person name="Viehrig K."/>
            <person name="Ye F."/>
            <person name="Su P."/>
            <person name="Kiefer A.F."/>
            <person name="Nichols A."/>
            <person name="Cepeda A.J."/>
            <person name="Yan W."/>
            <person name="Fan B."/>
            <person name="Jiang Y."/>
            <person name="Adhikari A."/>
            <person name="Zheng C.-J."/>
            <person name="Schuster L."/>
            <person name="Cowan T.M."/>
            <person name="Smanski M.J."/>
            <person name="Chevrette M.G."/>
            <person name="De Carvalho L.P.S."/>
            <person name="Shen B."/>
        </authorList>
    </citation>
    <scope>NUCLEOTIDE SEQUENCE [LARGE SCALE GENOMIC DNA]</scope>
    <source>
        <strain evidence="2 3">NPDC001281</strain>
    </source>
</reference>
<evidence type="ECO:0000313" key="3">
    <source>
        <dbReference type="Proteomes" id="UP001602119"/>
    </source>
</evidence>
<evidence type="ECO:0000256" key="1">
    <source>
        <dbReference type="SAM" id="MobiDB-lite"/>
    </source>
</evidence>
<protein>
    <submittedName>
        <fullName evidence="2">Uncharacterized protein</fullName>
    </submittedName>
</protein>
<accession>A0ABW6VKL8</accession>
<sequence length="81" mass="8679">MHPQAAERSWMPPLPEHIRNDLGGVFAGRLADFAALRNDSEPPEDTPPDAGLKEFSHRETKGDERVAEVVAGPAGSFGDVG</sequence>
<gene>
    <name evidence="2" type="ORF">ACFY05_43270</name>
</gene>
<feature type="compositionally biased region" description="Basic and acidic residues" evidence="1">
    <location>
        <begin position="51"/>
        <end position="64"/>
    </location>
</feature>
<evidence type="ECO:0000313" key="2">
    <source>
        <dbReference type="EMBL" id="MFF4779655.1"/>
    </source>
</evidence>
<feature type="non-terminal residue" evidence="2">
    <location>
        <position position="81"/>
    </location>
</feature>